<evidence type="ECO:0000256" key="4">
    <source>
        <dbReference type="ARBA" id="ARBA00022519"/>
    </source>
</evidence>
<dbReference type="PANTHER" id="PTHR43357">
    <property type="entry name" value="INNER MEMBRANE ABC TRANSPORTER PERMEASE PROTEIN YDCV"/>
    <property type="match status" value="1"/>
</dbReference>
<keyword evidence="3" id="KW-1003">Cell membrane</keyword>
<feature type="transmembrane region" description="Helical" evidence="8">
    <location>
        <begin position="83"/>
        <end position="104"/>
    </location>
</feature>
<dbReference type="CDD" id="cd06261">
    <property type="entry name" value="TM_PBP2"/>
    <property type="match status" value="1"/>
</dbReference>
<dbReference type="SUPFAM" id="SSF161098">
    <property type="entry name" value="MetI-like"/>
    <property type="match status" value="1"/>
</dbReference>
<accession>A0ABW0X778</accession>
<evidence type="ECO:0000256" key="7">
    <source>
        <dbReference type="ARBA" id="ARBA00023136"/>
    </source>
</evidence>
<comment type="subcellular location">
    <subcellularLocation>
        <location evidence="1">Cell inner membrane</location>
        <topology evidence="1">Multi-pass membrane protein</topology>
    </subcellularLocation>
    <subcellularLocation>
        <location evidence="8">Cell membrane</location>
        <topology evidence="8">Multi-pass membrane protein</topology>
    </subcellularLocation>
</comment>
<protein>
    <submittedName>
        <fullName evidence="10">ABC transporter permease</fullName>
    </submittedName>
</protein>
<gene>
    <name evidence="10" type="ORF">ACFP3U_25950</name>
</gene>
<evidence type="ECO:0000259" key="9">
    <source>
        <dbReference type="PROSITE" id="PS50928"/>
    </source>
</evidence>
<name>A0ABW0X778_9ACTN</name>
<dbReference type="PANTHER" id="PTHR43357:SF4">
    <property type="entry name" value="INNER MEMBRANE ABC TRANSPORTER PERMEASE PROTEIN YDCV"/>
    <property type="match status" value="1"/>
</dbReference>
<evidence type="ECO:0000256" key="1">
    <source>
        <dbReference type="ARBA" id="ARBA00004429"/>
    </source>
</evidence>
<evidence type="ECO:0000313" key="11">
    <source>
        <dbReference type="Proteomes" id="UP001595975"/>
    </source>
</evidence>
<evidence type="ECO:0000256" key="6">
    <source>
        <dbReference type="ARBA" id="ARBA00022989"/>
    </source>
</evidence>
<keyword evidence="5 8" id="KW-0812">Transmembrane</keyword>
<feature type="transmembrane region" description="Helical" evidence="8">
    <location>
        <begin position="116"/>
        <end position="140"/>
    </location>
</feature>
<evidence type="ECO:0000256" key="2">
    <source>
        <dbReference type="ARBA" id="ARBA00022448"/>
    </source>
</evidence>
<dbReference type="Pfam" id="PF00528">
    <property type="entry name" value="BPD_transp_1"/>
    <property type="match status" value="1"/>
</dbReference>
<feature type="transmembrane region" description="Helical" evidence="8">
    <location>
        <begin position="32"/>
        <end position="53"/>
    </location>
</feature>
<keyword evidence="2 8" id="KW-0813">Transport</keyword>
<evidence type="ECO:0000256" key="5">
    <source>
        <dbReference type="ARBA" id="ARBA00022692"/>
    </source>
</evidence>
<evidence type="ECO:0000256" key="3">
    <source>
        <dbReference type="ARBA" id="ARBA00022475"/>
    </source>
</evidence>
<feature type="transmembrane region" description="Helical" evidence="8">
    <location>
        <begin position="257"/>
        <end position="279"/>
    </location>
</feature>
<reference evidence="11" key="1">
    <citation type="journal article" date="2019" name="Int. J. Syst. Evol. Microbiol.">
        <title>The Global Catalogue of Microorganisms (GCM) 10K type strain sequencing project: providing services to taxonomists for standard genome sequencing and annotation.</title>
        <authorList>
            <consortium name="The Broad Institute Genomics Platform"/>
            <consortium name="The Broad Institute Genome Sequencing Center for Infectious Disease"/>
            <person name="Wu L."/>
            <person name="Ma J."/>
        </authorList>
    </citation>
    <scope>NUCLEOTIDE SEQUENCE [LARGE SCALE GENOMIC DNA]</scope>
    <source>
        <strain evidence="11">CGMCC 4.1437</strain>
    </source>
</reference>
<organism evidence="10 11">
    <name type="scientific">Kitasatospora misakiensis</name>
    <dbReference type="NCBI Taxonomy" id="67330"/>
    <lineage>
        <taxon>Bacteria</taxon>
        <taxon>Bacillati</taxon>
        <taxon>Actinomycetota</taxon>
        <taxon>Actinomycetes</taxon>
        <taxon>Kitasatosporales</taxon>
        <taxon>Streptomycetaceae</taxon>
        <taxon>Kitasatospora</taxon>
    </lineage>
</organism>
<feature type="domain" description="ABC transmembrane type-1" evidence="9">
    <location>
        <begin position="77"/>
        <end position="278"/>
    </location>
</feature>
<dbReference type="Proteomes" id="UP001595975">
    <property type="component" value="Unassembled WGS sequence"/>
</dbReference>
<evidence type="ECO:0000313" key="10">
    <source>
        <dbReference type="EMBL" id="MFC5666397.1"/>
    </source>
</evidence>
<keyword evidence="11" id="KW-1185">Reference proteome</keyword>
<keyword evidence="6 8" id="KW-1133">Transmembrane helix</keyword>
<comment type="similarity">
    <text evidence="8">Belongs to the binding-protein-dependent transport system permease family.</text>
</comment>
<dbReference type="InterPro" id="IPR000515">
    <property type="entry name" value="MetI-like"/>
</dbReference>
<feature type="transmembrane region" description="Helical" evidence="8">
    <location>
        <begin position="224"/>
        <end position="245"/>
    </location>
</feature>
<proteinExistence type="inferred from homology"/>
<feature type="transmembrane region" description="Helical" evidence="8">
    <location>
        <begin position="160"/>
        <end position="177"/>
    </location>
</feature>
<dbReference type="PROSITE" id="PS50928">
    <property type="entry name" value="ABC_TM1"/>
    <property type="match status" value="1"/>
</dbReference>
<dbReference type="Gene3D" id="1.10.3720.10">
    <property type="entry name" value="MetI-like"/>
    <property type="match status" value="1"/>
</dbReference>
<dbReference type="InterPro" id="IPR035906">
    <property type="entry name" value="MetI-like_sf"/>
</dbReference>
<sequence>MAQLTTPDRPRRQAAARQAAVRRPKARWWRGAVLLVAGLYFVVPLAASTWFSIDEPQGLSLKAYTGLLSAPGFLDSLRLTLELALVTVLVLLVLLVPALIAVRLGAPRLRPVIDLLCTLPLVVPPVALTAGLIGVLRWGPDYLMDTPFFQTFVFVQNPDFPLVLVIAYVLMALPLAYRSLDAGLRAVDVRTLVEAARNCGASWPRAVFTVVLPNLRGALLNASFLTLALVLGEFTAASILGFQPFPVWIYSVGNSQAHMSVAVSILSLLLTWLLLLLLATVGRQRGAKTATS</sequence>
<dbReference type="RefSeq" id="WP_380228069.1">
    <property type="nucleotide sequence ID" value="NZ_JBHSOF010000039.1"/>
</dbReference>
<keyword evidence="7 8" id="KW-0472">Membrane</keyword>
<dbReference type="EMBL" id="JBHSOF010000039">
    <property type="protein sequence ID" value="MFC5666397.1"/>
    <property type="molecule type" value="Genomic_DNA"/>
</dbReference>
<evidence type="ECO:0000256" key="8">
    <source>
        <dbReference type="RuleBase" id="RU363032"/>
    </source>
</evidence>
<keyword evidence="4" id="KW-0997">Cell inner membrane</keyword>
<comment type="caution">
    <text evidence="10">The sequence shown here is derived from an EMBL/GenBank/DDBJ whole genome shotgun (WGS) entry which is preliminary data.</text>
</comment>